<keyword evidence="2" id="KW-1185">Reference proteome</keyword>
<comment type="caution">
    <text evidence="1">The sequence shown here is derived from an EMBL/GenBank/DDBJ whole genome shotgun (WGS) entry which is preliminary data.</text>
</comment>
<evidence type="ECO:0000313" key="2">
    <source>
        <dbReference type="Proteomes" id="UP000299102"/>
    </source>
</evidence>
<protein>
    <submittedName>
        <fullName evidence="1">Uncharacterized protein</fullName>
    </submittedName>
</protein>
<dbReference type="AlphaFoldDB" id="A0A4C1U936"/>
<organism evidence="1 2">
    <name type="scientific">Eumeta variegata</name>
    <name type="common">Bagworm moth</name>
    <name type="synonym">Eumeta japonica</name>
    <dbReference type="NCBI Taxonomy" id="151549"/>
    <lineage>
        <taxon>Eukaryota</taxon>
        <taxon>Metazoa</taxon>
        <taxon>Ecdysozoa</taxon>
        <taxon>Arthropoda</taxon>
        <taxon>Hexapoda</taxon>
        <taxon>Insecta</taxon>
        <taxon>Pterygota</taxon>
        <taxon>Neoptera</taxon>
        <taxon>Endopterygota</taxon>
        <taxon>Lepidoptera</taxon>
        <taxon>Glossata</taxon>
        <taxon>Ditrysia</taxon>
        <taxon>Tineoidea</taxon>
        <taxon>Psychidae</taxon>
        <taxon>Oiketicinae</taxon>
        <taxon>Eumeta</taxon>
    </lineage>
</organism>
<dbReference type="Proteomes" id="UP000299102">
    <property type="component" value="Unassembled WGS sequence"/>
</dbReference>
<dbReference type="EMBL" id="BGZK01000144">
    <property type="protein sequence ID" value="GBP22871.1"/>
    <property type="molecule type" value="Genomic_DNA"/>
</dbReference>
<accession>A0A4C1U936</accession>
<name>A0A4C1U936_EUMVA</name>
<reference evidence="1 2" key="1">
    <citation type="journal article" date="2019" name="Commun. Biol.">
        <title>The bagworm genome reveals a unique fibroin gene that provides high tensile strength.</title>
        <authorList>
            <person name="Kono N."/>
            <person name="Nakamura H."/>
            <person name="Ohtoshi R."/>
            <person name="Tomita M."/>
            <person name="Numata K."/>
            <person name="Arakawa K."/>
        </authorList>
    </citation>
    <scope>NUCLEOTIDE SEQUENCE [LARGE SCALE GENOMIC DNA]</scope>
</reference>
<sequence>MADACAKSGRSAGTCGVRGLSPPLRLVQTFLVQTRHGVFNLKSISKQSEPSQHFWCATKPIPKLSTEPGSNWVRIWLELKVWPRSKPETAPRPELKAETRLRLALKKCQHSHSTHAHTHTTHVQHRNDLLAIAPRMEILRRDLPALIFRNVSPSAGEATPASNSPVCRRVSLADPKRVKFNTLTYPNLAETKPL</sequence>
<proteinExistence type="predicted"/>
<evidence type="ECO:0000313" key="1">
    <source>
        <dbReference type="EMBL" id="GBP22871.1"/>
    </source>
</evidence>
<gene>
    <name evidence="1" type="ORF">EVAR_17225_1</name>
</gene>